<comment type="caution">
    <text evidence="1">The sequence shown here is derived from an EMBL/GenBank/DDBJ whole genome shotgun (WGS) entry which is preliminary data.</text>
</comment>
<organism evidence="1 2">
    <name type="scientific">Ixodes persulcatus</name>
    <name type="common">Taiga tick</name>
    <dbReference type="NCBI Taxonomy" id="34615"/>
    <lineage>
        <taxon>Eukaryota</taxon>
        <taxon>Metazoa</taxon>
        <taxon>Ecdysozoa</taxon>
        <taxon>Arthropoda</taxon>
        <taxon>Chelicerata</taxon>
        <taxon>Arachnida</taxon>
        <taxon>Acari</taxon>
        <taxon>Parasitiformes</taxon>
        <taxon>Ixodida</taxon>
        <taxon>Ixodoidea</taxon>
        <taxon>Ixodidae</taxon>
        <taxon>Ixodinae</taxon>
        <taxon>Ixodes</taxon>
    </lineage>
</organism>
<protein>
    <submittedName>
        <fullName evidence="1">Uncharacterized protein</fullName>
    </submittedName>
</protein>
<evidence type="ECO:0000313" key="1">
    <source>
        <dbReference type="EMBL" id="KAG0422555.1"/>
    </source>
</evidence>
<reference evidence="1 2" key="1">
    <citation type="journal article" date="2020" name="Cell">
        <title>Large-Scale Comparative Analyses of Tick Genomes Elucidate Their Genetic Diversity and Vector Capacities.</title>
        <authorList>
            <consortium name="Tick Genome and Microbiome Consortium (TIGMIC)"/>
            <person name="Jia N."/>
            <person name="Wang J."/>
            <person name="Shi W."/>
            <person name="Du L."/>
            <person name="Sun Y."/>
            <person name="Zhan W."/>
            <person name="Jiang J.F."/>
            <person name="Wang Q."/>
            <person name="Zhang B."/>
            <person name="Ji P."/>
            <person name="Bell-Sakyi L."/>
            <person name="Cui X.M."/>
            <person name="Yuan T.T."/>
            <person name="Jiang B.G."/>
            <person name="Yang W.F."/>
            <person name="Lam T.T."/>
            <person name="Chang Q.C."/>
            <person name="Ding S.J."/>
            <person name="Wang X.J."/>
            <person name="Zhu J.G."/>
            <person name="Ruan X.D."/>
            <person name="Zhao L."/>
            <person name="Wei J.T."/>
            <person name="Ye R.Z."/>
            <person name="Que T.C."/>
            <person name="Du C.H."/>
            <person name="Zhou Y.H."/>
            <person name="Cheng J.X."/>
            <person name="Dai P.F."/>
            <person name="Guo W.B."/>
            <person name="Han X.H."/>
            <person name="Huang E.J."/>
            <person name="Li L.F."/>
            <person name="Wei W."/>
            <person name="Gao Y.C."/>
            <person name="Liu J.Z."/>
            <person name="Shao H.Z."/>
            <person name="Wang X."/>
            <person name="Wang C.C."/>
            <person name="Yang T.C."/>
            <person name="Huo Q.B."/>
            <person name="Li W."/>
            <person name="Chen H.Y."/>
            <person name="Chen S.E."/>
            <person name="Zhou L.G."/>
            <person name="Ni X.B."/>
            <person name="Tian J.H."/>
            <person name="Sheng Y."/>
            <person name="Liu T."/>
            <person name="Pan Y.S."/>
            <person name="Xia L.Y."/>
            <person name="Li J."/>
            <person name="Zhao F."/>
            <person name="Cao W.C."/>
        </authorList>
    </citation>
    <scope>NUCLEOTIDE SEQUENCE [LARGE SCALE GENOMIC DNA]</scope>
    <source>
        <strain evidence="1">Iper-2018</strain>
    </source>
</reference>
<dbReference type="Proteomes" id="UP000805193">
    <property type="component" value="Unassembled WGS sequence"/>
</dbReference>
<proteinExistence type="predicted"/>
<evidence type="ECO:0000313" key="2">
    <source>
        <dbReference type="Proteomes" id="UP000805193"/>
    </source>
</evidence>
<dbReference type="EMBL" id="JABSTQ010010211">
    <property type="protein sequence ID" value="KAG0422555.1"/>
    <property type="molecule type" value="Genomic_DNA"/>
</dbReference>
<sequence>MPGRTSEGVRRDMDLALESSMTLTGYKGPSPAVNLPHFDLVWGFTVEYMHAVLLGVTRQITELLLSSTNSNEHFYIDKFEGITRIFPPVAAALQYIKEQAGHTCDVLFALVGPTVDFMLMMHKWFAVMDMSNSQRHIHKNDLGTRHFSDTDDAKLTWRETRFLDYLTKLKNESHPDNCGDLAALPRADPLGPNFRPPRYLMPRGSGGDLAQLKARGKCGQDIEWRTRRTDRTATLEDDVPMTRCGRPLLGRWAAAVTVDFTPGLADDRSPIPKPPKAMSE</sequence>
<keyword evidence="2" id="KW-1185">Reference proteome</keyword>
<name>A0AC60PPX6_IXOPE</name>
<gene>
    <name evidence="1" type="ORF">HPB47_001642</name>
</gene>
<accession>A0AC60PPX6</accession>